<feature type="domain" description="Guanylate kinase-like" evidence="9">
    <location>
        <begin position="15"/>
        <end position="197"/>
    </location>
</feature>
<dbReference type="PROSITE" id="PS50052">
    <property type="entry name" value="GUANYLATE_KINASE_2"/>
    <property type="match status" value="1"/>
</dbReference>
<dbReference type="InterPro" id="IPR008145">
    <property type="entry name" value="GK/Ca_channel_bsu"/>
</dbReference>
<dbReference type="OMA" id="EWAVVHG"/>
<organism evidence="10 11">
    <name type="scientific">Uncinula necator</name>
    <name type="common">Grape powdery mildew</name>
    <dbReference type="NCBI Taxonomy" id="52586"/>
    <lineage>
        <taxon>Eukaryota</taxon>
        <taxon>Fungi</taxon>
        <taxon>Dikarya</taxon>
        <taxon>Ascomycota</taxon>
        <taxon>Pezizomycotina</taxon>
        <taxon>Leotiomycetes</taxon>
        <taxon>Erysiphales</taxon>
        <taxon>Erysiphaceae</taxon>
        <taxon>Erysiphe</taxon>
    </lineage>
</organism>
<dbReference type="InterPro" id="IPR020590">
    <property type="entry name" value="Guanylate_kinase_CS"/>
</dbReference>
<comment type="similarity">
    <text evidence="1">Belongs to the guanylate kinase family.</text>
</comment>
<reference evidence="10 11" key="1">
    <citation type="journal article" date="2014" name="BMC Genomics">
        <title>Adaptive genomic structural variation in the grape powdery mildew pathogen, Erysiphe necator.</title>
        <authorList>
            <person name="Jones L."/>
            <person name="Riaz S."/>
            <person name="Morales-Cruz A."/>
            <person name="Amrine K.C."/>
            <person name="McGuire B."/>
            <person name="Gubler W.D."/>
            <person name="Walker M.A."/>
            <person name="Cantu D."/>
        </authorList>
    </citation>
    <scope>NUCLEOTIDE SEQUENCE [LARGE SCALE GENOMIC DNA]</scope>
    <source>
        <strain evidence="11">c</strain>
    </source>
</reference>
<dbReference type="Pfam" id="PF00625">
    <property type="entry name" value="Guanylate_kin"/>
    <property type="match status" value="1"/>
</dbReference>
<dbReference type="PANTHER" id="PTHR23117">
    <property type="entry name" value="GUANYLATE KINASE-RELATED"/>
    <property type="match status" value="1"/>
</dbReference>
<evidence type="ECO:0000256" key="8">
    <source>
        <dbReference type="ARBA" id="ARBA00030128"/>
    </source>
</evidence>
<evidence type="ECO:0000256" key="4">
    <source>
        <dbReference type="ARBA" id="ARBA00022679"/>
    </source>
</evidence>
<dbReference type="NCBIfam" id="TIGR03263">
    <property type="entry name" value="guanyl_kin"/>
    <property type="match status" value="1"/>
</dbReference>
<evidence type="ECO:0000259" key="9">
    <source>
        <dbReference type="PROSITE" id="PS50052"/>
    </source>
</evidence>
<evidence type="ECO:0000256" key="1">
    <source>
        <dbReference type="ARBA" id="ARBA00005790"/>
    </source>
</evidence>
<dbReference type="SMART" id="SM00072">
    <property type="entry name" value="GuKc"/>
    <property type="match status" value="1"/>
</dbReference>
<dbReference type="AlphaFoldDB" id="A0A0B1P4Y8"/>
<comment type="caution">
    <text evidence="10">The sequence shown here is derived from an EMBL/GenBank/DDBJ whole genome shotgun (WGS) entry which is preliminary data.</text>
</comment>
<dbReference type="FunFam" id="3.30.63.10:FF:000002">
    <property type="entry name" value="Guanylate kinase 1"/>
    <property type="match status" value="1"/>
</dbReference>
<dbReference type="CDD" id="cd00071">
    <property type="entry name" value="GMPK"/>
    <property type="match status" value="1"/>
</dbReference>
<evidence type="ECO:0000256" key="3">
    <source>
        <dbReference type="ARBA" id="ARBA00016296"/>
    </source>
</evidence>
<proteinExistence type="inferred from homology"/>
<evidence type="ECO:0000256" key="7">
    <source>
        <dbReference type="ARBA" id="ARBA00022840"/>
    </source>
</evidence>
<dbReference type="EMBL" id="JNVN01001518">
    <property type="protein sequence ID" value="KHJ33308.1"/>
    <property type="molecule type" value="Genomic_DNA"/>
</dbReference>
<evidence type="ECO:0000313" key="10">
    <source>
        <dbReference type="EMBL" id="KHJ33308.1"/>
    </source>
</evidence>
<dbReference type="FunFam" id="3.40.50.300:FF:000776">
    <property type="entry name" value="Guanylate kinase 2"/>
    <property type="match status" value="1"/>
</dbReference>
<keyword evidence="5" id="KW-0547">Nucleotide-binding</keyword>
<evidence type="ECO:0000256" key="5">
    <source>
        <dbReference type="ARBA" id="ARBA00022741"/>
    </source>
</evidence>
<keyword evidence="11" id="KW-1185">Reference proteome</keyword>
<dbReference type="SUPFAM" id="SSF52540">
    <property type="entry name" value="P-loop containing nucleoside triphosphate hydrolases"/>
    <property type="match status" value="1"/>
</dbReference>
<dbReference type="Gene3D" id="3.40.50.300">
    <property type="entry name" value="P-loop containing nucleotide triphosphate hydrolases"/>
    <property type="match status" value="1"/>
</dbReference>
<dbReference type="HOGENOM" id="CLU_001715_0_3_1"/>
<dbReference type="InterPro" id="IPR027417">
    <property type="entry name" value="P-loop_NTPase"/>
</dbReference>
<dbReference type="PROSITE" id="PS00856">
    <property type="entry name" value="GUANYLATE_KINASE_1"/>
    <property type="match status" value="1"/>
</dbReference>
<sequence>MDNPSASSKRCIKDIRPLVISGPSGVGKGTLCNLLLTRYPSVFATTISHTTRTPRVGELDGREYYFISNEEFERLIQHGAFVEHAQFSGNRYGTSKNTINQILNENRVPVLDIEMEGVKQIKESQIAARYIFIAPPSLDILEQRLRGRGTEKEESIQKRLAQAQNEIAYAATEGAHDIIIVNDNLEQAYAHLEKFIFED</sequence>
<dbReference type="GO" id="GO:0005524">
    <property type="term" value="F:ATP binding"/>
    <property type="evidence" value="ECO:0007669"/>
    <property type="project" value="UniProtKB-KW"/>
</dbReference>
<dbReference type="InterPro" id="IPR017665">
    <property type="entry name" value="Guanylate_kinase"/>
</dbReference>
<dbReference type="GO" id="GO:0004385">
    <property type="term" value="F:GMP kinase activity"/>
    <property type="evidence" value="ECO:0007669"/>
    <property type="project" value="UniProtKB-EC"/>
</dbReference>
<evidence type="ECO:0000313" key="11">
    <source>
        <dbReference type="Proteomes" id="UP000030854"/>
    </source>
</evidence>
<keyword evidence="4" id="KW-0808">Transferase</keyword>
<accession>A0A0B1P4Y8</accession>
<dbReference type="Proteomes" id="UP000030854">
    <property type="component" value="Unassembled WGS sequence"/>
</dbReference>
<name>A0A0B1P4Y8_UNCNE</name>
<gene>
    <name evidence="10" type="ORF">EV44_g0785</name>
</gene>
<evidence type="ECO:0000256" key="6">
    <source>
        <dbReference type="ARBA" id="ARBA00022777"/>
    </source>
</evidence>
<dbReference type="EC" id="2.7.4.8" evidence="2"/>
<dbReference type="InterPro" id="IPR008144">
    <property type="entry name" value="Guanylate_kin-like_dom"/>
</dbReference>
<dbReference type="STRING" id="52586.A0A0B1P4Y8"/>
<dbReference type="PANTHER" id="PTHR23117:SF13">
    <property type="entry name" value="GUANYLATE KINASE"/>
    <property type="match status" value="1"/>
</dbReference>
<dbReference type="GO" id="GO:0005829">
    <property type="term" value="C:cytosol"/>
    <property type="evidence" value="ECO:0007669"/>
    <property type="project" value="TreeGrafter"/>
</dbReference>
<keyword evidence="6 10" id="KW-0418">Kinase</keyword>
<keyword evidence="7" id="KW-0067">ATP-binding</keyword>
<evidence type="ECO:0000256" key="2">
    <source>
        <dbReference type="ARBA" id="ARBA00012961"/>
    </source>
</evidence>
<protein>
    <recommendedName>
        <fullName evidence="3">Guanylate kinase</fullName>
        <ecNumber evidence="2">2.7.4.8</ecNumber>
    </recommendedName>
    <alternativeName>
        <fullName evidence="8">GMP kinase</fullName>
    </alternativeName>
</protein>